<sequence length="155" mass="17181">MAVLILNTDDTALHTVSLQHAIGMLVRKVAVVEAAHPELVFGSFPQPEVLRLVRYVKTTFLYSRVPGWTKRGVLKRDRHTCGYCGERAATVDHILPISRGGRNTWTNTVAACHGCNARKANHTPSEAGMPLRQKPFAPSRSQLMVPERLTEERAA</sequence>
<keyword evidence="3" id="KW-0255">Endonuclease</keyword>
<feature type="region of interest" description="Disordered" evidence="1">
    <location>
        <begin position="122"/>
        <end position="155"/>
    </location>
</feature>
<dbReference type="CDD" id="cd00085">
    <property type="entry name" value="HNHc"/>
    <property type="match status" value="1"/>
</dbReference>
<dbReference type="SMART" id="SM00507">
    <property type="entry name" value="HNHc"/>
    <property type="match status" value="1"/>
</dbReference>
<gene>
    <name evidence="3" type="ORF">MPLG2_1310</name>
</gene>
<dbReference type="PANTHER" id="PTHR33877">
    <property type="entry name" value="SLL1193 PROTEIN"/>
    <property type="match status" value="1"/>
</dbReference>
<dbReference type="Gene3D" id="1.10.30.50">
    <property type="match status" value="1"/>
</dbReference>
<keyword evidence="3" id="KW-0540">Nuclease</keyword>
<evidence type="ECO:0000313" key="3">
    <source>
        <dbReference type="EMBL" id="SPD86346.1"/>
    </source>
</evidence>
<accession>A0A2N9JG39</accession>
<evidence type="ECO:0000259" key="2">
    <source>
        <dbReference type="SMART" id="SM00507"/>
    </source>
</evidence>
<dbReference type="Pfam" id="PF14279">
    <property type="entry name" value="HNH_5"/>
    <property type="match status" value="1"/>
</dbReference>
<keyword evidence="4" id="KW-1185">Reference proteome</keyword>
<dbReference type="InterPro" id="IPR003615">
    <property type="entry name" value="HNH_nuc"/>
</dbReference>
<feature type="domain" description="HNH nuclease" evidence="2">
    <location>
        <begin position="68"/>
        <end position="117"/>
    </location>
</feature>
<evidence type="ECO:0000256" key="1">
    <source>
        <dbReference type="SAM" id="MobiDB-lite"/>
    </source>
</evidence>
<dbReference type="AlphaFoldDB" id="A0A2N9JG39"/>
<organism evidence="3 4">
    <name type="scientific">Micropruina glycogenica</name>
    <dbReference type="NCBI Taxonomy" id="75385"/>
    <lineage>
        <taxon>Bacteria</taxon>
        <taxon>Bacillati</taxon>
        <taxon>Actinomycetota</taxon>
        <taxon>Actinomycetes</taxon>
        <taxon>Propionibacteriales</taxon>
        <taxon>Nocardioidaceae</taxon>
        <taxon>Micropruina</taxon>
    </lineage>
</organism>
<dbReference type="RefSeq" id="WP_105185362.1">
    <property type="nucleotide sequence ID" value="NZ_BAAAGO010000018.1"/>
</dbReference>
<evidence type="ECO:0000313" key="4">
    <source>
        <dbReference type="Proteomes" id="UP000238164"/>
    </source>
</evidence>
<dbReference type="OrthoDB" id="9802901at2"/>
<name>A0A2N9JG39_9ACTN</name>
<dbReference type="GO" id="GO:0004519">
    <property type="term" value="F:endonuclease activity"/>
    <property type="evidence" value="ECO:0007669"/>
    <property type="project" value="UniProtKB-KW"/>
</dbReference>
<dbReference type="InterPro" id="IPR052892">
    <property type="entry name" value="NA-targeting_endonuclease"/>
</dbReference>
<protein>
    <submittedName>
        <fullName evidence="3">5-methylcytosine-specific restriction endonuclease McrA</fullName>
    </submittedName>
</protein>
<dbReference type="KEGG" id="mgg:MPLG2_1310"/>
<dbReference type="EMBL" id="LT985188">
    <property type="protein sequence ID" value="SPD86346.1"/>
    <property type="molecule type" value="Genomic_DNA"/>
</dbReference>
<dbReference type="Proteomes" id="UP000238164">
    <property type="component" value="Chromosome 1"/>
</dbReference>
<reference evidence="3 4" key="1">
    <citation type="submission" date="2018-02" db="EMBL/GenBank/DDBJ databases">
        <authorList>
            <person name="Cohen D.B."/>
            <person name="Kent A.D."/>
        </authorList>
    </citation>
    <scope>NUCLEOTIDE SEQUENCE [LARGE SCALE GENOMIC DNA]</scope>
    <source>
        <strain evidence="3">1</strain>
    </source>
</reference>
<keyword evidence="3" id="KW-0378">Hydrolase</keyword>
<proteinExistence type="predicted"/>
<dbReference type="InterPro" id="IPR029471">
    <property type="entry name" value="HNH_5"/>
</dbReference>
<dbReference type="PANTHER" id="PTHR33877:SF2">
    <property type="entry name" value="OS07G0170200 PROTEIN"/>
    <property type="match status" value="1"/>
</dbReference>